<name>A0ABS8P5L5_9PSEU</name>
<sequence>MSTPVAFTYQKVWVRAQYADLHTGSPIVGRHLQAVPSARWFTDTDHQVILGPSPVAEVTDSFGRVAVLLECLDDPRLNPQGATWQITDPLRRTFPLRVSVDTPVFHAPTPAPGQDRDPLDGQQVIDLASVLPEAAPDGGTVQIEQGPQGIQGVPGPPLAPPIRLDYQPMVSIDCSRGDHFRITLGGPLVLAEPTHPVDGARLFVELIQDQVGNRPLTLDPIFNLGFDINSIDLSPQPGRRDHLGAMFNADVGLWDVVGMVRGY</sequence>
<comment type="caution">
    <text evidence="1">The sequence shown here is derived from an EMBL/GenBank/DDBJ whole genome shotgun (WGS) entry which is preliminary data.</text>
</comment>
<reference evidence="1 2" key="1">
    <citation type="submission" date="2021-11" db="EMBL/GenBank/DDBJ databases">
        <title>Draft genome sequence of Actinomycetospora sp. SF1 isolated from the rhizosphere soil.</title>
        <authorList>
            <person name="Duangmal K."/>
            <person name="Chantavorakit T."/>
        </authorList>
    </citation>
    <scope>NUCLEOTIDE SEQUENCE [LARGE SCALE GENOMIC DNA]</scope>
    <source>
        <strain evidence="1 2">TBRC 5722</strain>
    </source>
</reference>
<gene>
    <name evidence="1" type="ORF">LQ327_09085</name>
</gene>
<organism evidence="1 2">
    <name type="scientific">Actinomycetospora endophytica</name>
    <dbReference type="NCBI Taxonomy" id="2291215"/>
    <lineage>
        <taxon>Bacteria</taxon>
        <taxon>Bacillati</taxon>
        <taxon>Actinomycetota</taxon>
        <taxon>Actinomycetes</taxon>
        <taxon>Pseudonocardiales</taxon>
        <taxon>Pseudonocardiaceae</taxon>
        <taxon>Actinomycetospora</taxon>
    </lineage>
</organism>
<evidence type="ECO:0000313" key="2">
    <source>
        <dbReference type="Proteomes" id="UP001199469"/>
    </source>
</evidence>
<dbReference type="EMBL" id="JAJNDB010000001">
    <property type="protein sequence ID" value="MCD2193536.1"/>
    <property type="molecule type" value="Genomic_DNA"/>
</dbReference>
<evidence type="ECO:0000313" key="1">
    <source>
        <dbReference type="EMBL" id="MCD2193536.1"/>
    </source>
</evidence>
<keyword evidence="2" id="KW-1185">Reference proteome</keyword>
<dbReference type="Proteomes" id="UP001199469">
    <property type="component" value="Unassembled WGS sequence"/>
</dbReference>
<protein>
    <submittedName>
        <fullName evidence="1">Uncharacterized protein</fullName>
    </submittedName>
</protein>
<dbReference type="RefSeq" id="WP_230731779.1">
    <property type="nucleotide sequence ID" value="NZ_JAJNDB010000001.1"/>
</dbReference>
<accession>A0ABS8P5L5</accession>
<proteinExistence type="predicted"/>